<keyword evidence="3 4" id="KW-0560">Oxidoreductase</keyword>
<dbReference type="SUPFAM" id="SSF51905">
    <property type="entry name" value="FAD/NAD(P)-binding domain"/>
    <property type="match status" value="1"/>
</dbReference>
<dbReference type="OrthoDB" id="9774675at2"/>
<dbReference type="InterPro" id="IPR036188">
    <property type="entry name" value="FAD/NAD-bd_sf"/>
</dbReference>
<keyword evidence="5" id="KW-0472">Membrane</keyword>
<organism evidence="7 8">
    <name type="scientific">Corynebacterium mastitidis</name>
    <dbReference type="NCBI Taxonomy" id="161890"/>
    <lineage>
        <taxon>Bacteria</taxon>
        <taxon>Bacillati</taxon>
        <taxon>Actinomycetota</taxon>
        <taxon>Actinomycetes</taxon>
        <taxon>Mycobacteriales</taxon>
        <taxon>Corynebacteriaceae</taxon>
        <taxon>Corynebacterium</taxon>
    </lineage>
</organism>
<feature type="transmembrane region" description="Helical" evidence="5">
    <location>
        <begin position="466"/>
        <end position="487"/>
    </location>
</feature>
<dbReference type="AlphaFoldDB" id="A0A2N0X626"/>
<dbReference type="InterPro" id="IPR014105">
    <property type="entry name" value="Carotenoid/retinoid_OxRdtase"/>
</dbReference>
<dbReference type="PANTHER" id="PTHR43734">
    <property type="entry name" value="PHYTOENE DESATURASE"/>
    <property type="match status" value="1"/>
</dbReference>
<comment type="caution">
    <text evidence="7">The sequence shown here is derived from an EMBL/GenBank/DDBJ whole genome shotgun (WGS) entry which is preliminary data.</text>
</comment>
<feature type="domain" description="Amine oxidase" evidence="6">
    <location>
        <begin position="16"/>
        <end position="488"/>
    </location>
</feature>
<evidence type="ECO:0000256" key="4">
    <source>
        <dbReference type="RuleBase" id="RU362075"/>
    </source>
</evidence>
<dbReference type="PRINTS" id="PR00419">
    <property type="entry name" value="ADXRDTASE"/>
</dbReference>
<name>A0A2N0X626_9CORY</name>
<reference evidence="7 8" key="1">
    <citation type="submission" date="2017-12" db="EMBL/GenBank/DDBJ databases">
        <title>Corynebacterium mastitidis 16-1433 Genome.</title>
        <authorList>
            <person name="Gulvik C.A."/>
        </authorList>
    </citation>
    <scope>NUCLEOTIDE SEQUENCE [LARGE SCALE GENOMIC DNA]</scope>
    <source>
        <strain evidence="7 8">16-1433</strain>
    </source>
</reference>
<accession>A0A2N0X626</accession>
<evidence type="ECO:0000256" key="5">
    <source>
        <dbReference type="SAM" id="Phobius"/>
    </source>
</evidence>
<keyword evidence="2 4" id="KW-0125">Carotenoid biosynthesis</keyword>
<dbReference type="NCBIfam" id="TIGR02734">
    <property type="entry name" value="crtI_fam"/>
    <property type="match status" value="1"/>
</dbReference>
<comment type="similarity">
    <text evidence="4">Belongs to the carotenoid/retinoid oxidoreductase family.</text>
</comment>
<dbReference type="GO" id="GO:0016117">
    <property type="term" value="P:carotenoid biosynthetic process"/>
    <property type="evidence" value="ECO:0007669"/>
    <property type="project" value="UniProtKB-KW"/>
</dbReference>
<protein>
    <submittedName>
        <fullName evidence="7">Phytoene desaturase</fullName>
    </submittedName>
</protein>
<dbReference type="InterPro" id="IPR002937">
    <property type="entry name" value="Amino_oxidase"/>
</dbReference>
<evidence type="ECO:0000256" key="3">
    <source>
        <dbReference type="ARBA" id="ARBA00023002"/>
    </source>
</evidence>
<dbReference type="STRING" id="1121365.GCA_000375365_00445"/>
<keyword evidence="5" id="KW-1133">Transmembrane helix</keyword>
<keyword evidence="5" id="KW-0812">Transmembrane</keyword>
<dbReference type="Proteomes" id="UP000233249">
    <property type="component" value="Unassembled WGS sequence"/>
</dbReference>
<evidence type="ECO:0000313" key="8">
    <source>
        <dbReference type="Proteomes" id="UP000233249"/>
    </source>
</evidence>
<dbReference type="GO" id="GO:0016491">
    <property type="term" value="F:oxidoreductase activity"/>
    <property type="evidence" value="ECO:0007669"/>
    <property type="project" value="UniProtKB-KW"/>
</dbReference>
<dbReference type="PANTHER" id="PTHR43734:SF1">
    <property type="entry name" value="PHYTOENE DESATURASE"/>
    <property type="match status" value="1"/>
</dbReference>
<dbReference type="Gene3D" id="3.50.50.60">
    <property type="entry name" value="FAD/NAD(P)-binding domain"/>
    <property type="match status" value="2"/>
</dbReference>
<dbReference type="EMBL" id="PJAF01000026">
    <property type="protein sequence ID" value="PKF68152.1"/>
    <property type="molecule type" value="Genomic_DNA"/>
</dbReference>
<gene>
    <name evidence="7" type="ORF">CXB45_08695</name>
</gene>
<evidence type="ECO:0000259" key="6">
    <source>
        <dbReference type="Pfam" id="PF01593"/>
    </source>
</evidence>
<evidence type="ECO:0000256" key="1">
    <source>
        <dbReference type="ARBA" id="ARBA00004829"/>
    </source>
</evidence>
<evidence type="ECO:0000313" key="7">
    <source>
        <dbReference type="EMBL" id="PKF68152.1"/>
    </source>
</evidence>
<feature type="transmembrane region" description="Helical" evidence="5">
    <location>
        <begin position="6"/>
        <end position="26"/>
    </location>
</feature>
<sequence length="494" mass="53982">MVGMVGGHVVVIGAGVAGLASAALLARRGYRVTLCEKNEELGGRAGSLEAGGFRFDTGPSWYLMPEAYERFFARFGTTPEREYGLTRLDPAYRVFHGERRVEVRTGRAEELFESVEPGSGERLRRYLDSASDAYRIALETFLYTTFERPWELLTPEVRSQAPRLLRLLSRPLAAEVASVARDPLLRQILGYPAVFLSSRPERIPSLYHLMSHTDLRQGVWYPTGGFYAIVESIARLVREAGAEIRTGCEVTGIEAPGGRVRAVHTARGRLAADAVVSAADVHHTQTALLEARHRPSPRRWRRREPGPSVVLALLGVRGELPGLRHHNLIFSPDWTPDFDAVFGGTGPSRSLYVCKPSATDPRVAPPGHENLFALIPAPAREDLGAGSAYGQPSAWVEGVADAAIAQIARAAGAPDLEDRIVVRRTVGPADFSRRYHAWRAGAIGPSHTLKQSAFLRGSQRSHKVKGLFYVGATTAPGVGVPMCLISAENLLEWF</sequence>
<proteinExistence type="inferred from homology"/>
<evidence type="ECO:0000256" key="2">
    <source>
        <dbReference type="ARBA" id="ARBA00022746"/>
    </source>
</evidence>
<dbReference type="RefSeq" id="WP_101174078.1">
    <property type="nucleotide sequence ID" value="NZ_JAKRKB010000005.1"/>
</dbReference>
<dbReference type="Pfam" id="PF01593">
    <property type="entry name" value="Amino_oxidase"/>
    <property type="match status" value="1"/>
</dbReference>
<comment type="pathway">
    <text evidence="1 4">Carotenoid biosynthesis.</text>
</comment>